<dbReference type="SUPFAM" id="SSF57667">
    <property type="entry name" value="beta-beta-alpha zinc fingers"/>
    <property type="match status" value="5"/>
</dbReference>
<evidence type="ECO:0000256" key="2">
    <source>
        <dbReference type="ARBA" id="ARBA00022737"/>
    </source>
</evidence>
<dbReference type="GO" id="GO:0008270">
    <property type="term" value="F:zinc ion binding"/>
    <property type="evidence" value="ECO:0007669"/>
    <property type="project" value="UniProtKB-KW"/>
</dbReference>
<dbReference type="GO" id="GO:0000981">
    <property type="term" value="F:DNA-binding transcription factor activity, RNA polymerase II-specific"/>
    <property type="evidence" value="ECO:0007669"/>
    <property type="project" value="TreeGrafter"/>
</dbReference>
<dbReference type="Pfam" id="PF00096">
    <property type="entry name" value="zf-C2H2"/>
    <property type="match status" value="2"/>
</dbReference>
<sequence length="376" mass="43168">EISRILFPRTESPGDCMAQTLNFDHSIYTNNFHLLLDPYLIQCNAILESVQKKILEGLLRSTIVFTLFANRAASNAPSNSSRGKVKKRITLTIVLAEYQFSSADADQFAVLGLEKRIQQIRKCPFCSYSTFQKYRLRDHLLTHTGERPHGCPNCESFHVQGFGLNQALVPLPELRYRCTHCAYVAHSGSNLRNHIRKHTGTRRNRTCDFELYTIYSNLKHELLAEDVLNNSSHPYKCNVCPFVTLLPSVLREHMLVHSVERPYKCPVCNKGFTQKGSVQLHMLHHTGERPHKCPVCHRCYSQKGSMRRHILQHLSNNSNKCPLCSETFELRSEVEVHLIQHTKKDSFYCSLCQATFTSSTHLEEHNKIHHNNSVAQ</sequence>
<keyword evidence="4" id="KW-0862">Zinc</keyword>
<dbReference type="FunFam" id="3.30.160.60:FF:002343">
    <property type="entry name" value="Zinc finger protein 33A"/>
    <property type="match status" value="1"/>
</dbReference>
<evidence type="ECO:0000256" key="1">
    <source>
        <dbReference type="ARBA" id="ARBA00022723"/>
    </source>
</evidence>
<name>A0AAV2A0N0_9ARAC</name>
<feature type="domain" description="C2H2-type" evidence="6">
    <location>
        <begin position="319"/>
        <end position="346"/>
    </location>
</feature>
<keyword evidence="3 5" id="KW-0863">Zinc-finger</keyword>
<dbReference type="Proteomes" id="UP001497382">
    <property type="component" value="Unassembled WGS sequence"/>
</dbReference>
<dbReference type="EMBL" id="CAXIEN010000103">
    <property type="protein sequence ID" value="CAL1277523.1"/>
    <property type="molecule type" value="Genomic_DNA"/>
</dbReference>
<feature type="non-terminal residue" evidence="7">
    <location>
        <position position="1"/>
    </location>
</feature>
<reference evidence="7 8" key="1">
    <citation type="submission" date="2024-04" db="EMBL/GenBank/DDBJ databases">
        <authorList>
            <person name="Rising A."/>
            <person name="Reimegard J."/>
            <person name="Sonavane S."/>
            <person name="Akerstrom W."/>
            <person name="Nylinder S."/>
            <person name="Hedman E."/>
            <person name="Kallberg Y."/>
        </authorList>
    </citation>
    <scope>NUCLEOTIDE SEQUENCE [LARGE SCALE GENOMIC DNA]</scope>
</reference>
<keyword evidence="8" id="KW-1185">Reference proteome</keyword>
<evidence type="ECO:0000259" key="6">
    <source>
        <dbReference type="PROSITE" id="PS50157"/>
    </source>
</evidence>
<dbReference type="GO" id="GO:0005634">
    <property type="term" value="C:nucleus"/>
    <property type="evidence" value="ECO:0007669"/>
    <property type="project" value="TreeGrafter"/>
</dbReference>
<comment type="caution">
    <text evidence="7">The sequence shown here is derived from an EMBL/GenBank/DDBJ whole genome shotgun (WGS) entry which is preliminary data.</text>
</comment>
<dbReference type="SMART" id="SM00355">
    <property type="entry name" value="ZnF_C2H2"/>
    <property type="match status" value="7"/>
</dbReference>
<feature type="domain" description="C2H2-type" evidence="6">
    <location>
        <begin position="291"/>
        <end position="318"/>
    </location>
</feature>
<dbReference type="PANTHER" id="PTHR24409:SF295">
    <property type="entry name" value="AZ2-RELATED"/>
    <property type="match status" value="1"/>
</dbReference>
<evidence type="ECO:0000313" key="7">
    <source>
        <dbReference type="EMBL" id="CAL1277523.1"/>
    </source>
</evidence>
<keyword evidence="2" id="KW-0677">Repeat</keyword>
<evidence type="ECO:0000256" key="5">
    <source>
        <dbReference type="PROSITE-ProRule" id="PRU00042"/>
    </source>
</evidence>
<feature type="domain" description="C2H2-type" evidence="6">
    <location>
        <begin position="263"/>
        <end position="290"/>
    </location>
</feature>
<proteinExistence type="predicted"/>
<organism evidence="7 8">
    <name type="scientific">Larinioides sclopetarius</name>
    <dbReference type="NCBI Taxonomy" id="280406"/>
    <lineage>
        <taxon>Eukaryota</taxon>
        <taxon>Metazoa</taxon>
        <taxon>Ecdysozoa</taxon>
        <taxon>Arthropoda</taxon>
        <taxon>Chelicerata</taxon>
        <taxon>Arachnida</taxon>
        <taxon>Araneae</taxon>
        <taxon>Araneomorphae</taxon>
        <taxon>Entelegynae</taxon>
        <taxon>Araneoidea</taxon>
        <taxon>Araneidae</taxon>
        <taxon>Larinioides</taxon>
    </lineage>
</organism>
<accession>A0AAV2A0N0</accession>
<keyword evidence="1" id="KW-0479">Metal-binding</keyword>
<evidence type="ECO:0000256" key="3">
    <source>
        <dbReference type="ARBA" id="ARBA00022771"/>
    </source>
</evidence>
<dbReference type="PANTHER" id="PTHR24409">
    <property type="entry name" value="ZINC FINGER PROTEIN 142"/>
    <property type="match status" value="1"/>
</dbReference>
<dbReference type="Gene3D" id="3.30.160.60">
    <property type="entry name" value="Classic Zinc Finger"/>
    <property type="match status" value="5"/>
</dbReference>
<evidence type="ECO:0000256" key="4">
    <source>
        <dbReference type="ARBA" id="ARBA00022833"/>
    </source>
</evidence>
<feature type="domain" description="C2H2-type" evidence="6">
    <location>
        <begin position="176"/>
        <end position="203"/>
    </location>
</feature>
<feature type="domain" description="C2H2-type" evidence="6">
    <location>
        <begin position="121"/>
        <end position="148"/>
    </location>
</feature>
<dbReference type="InterPro" id="IPR013087">
    <property type="entry name" value="Znf_C2H2_type"/>
</dbReference>
<feature type="domain" description="C2H2-type" evidence="6">
    <location>
        <begin position="235"/>
        <end position="262"/>
    </location>
</feature>
<dbReference type="AlphaFoldDB" id="A0AAV2A0N0"/>
<dbReference type="InterPro" id="IPR036236">
    <property type="entry name" value="Znf_C2H2_sf"/>
</dbReference>
<dbReference type="PROSITE" id="PS50157">
    <property type="entry name" value="ZINC_FINGER_C2H2_2"/>
    <property type="match status" value="7"/>
</dbReference>
<evidence type="ECO:0000313" key="8">
    <source>
        <dbReference type="Proteomes" id="UP001497382"/>
    </source>
</evidence>
<dbReference type="FunFam" id="3.30.160.60:FF:000446">
    <property type="entry name" value="Zinc finger protein"/>
    <property type="match status" value="1"/>
</dbReference>
<feature type="domain" description="C2H2-type" evidence="6">
    <location>
        <begin position="347"/>
        <end position="374"/>
    </location>
</feature>
<dbReference type="GO" id="GO:0000977">
    <property type="term" value="F:RNA polymerase II transcription regulatory region sequence-specific DNA binding"/>
    <property type="evidence" value="ECO:0007669"/>
    <property type="project" value="TreeGrafter"/>
</dbReference>
<protein>
    <recommendedName>
        <fullName evidence="6">C2H2-type domain-containing protein</fullName>
    </recommendedName>
</protein>
<dbReference type="PROSITE" id="PS00028">
    <property type="entry name" value="ZINC_FINGER_C2H2_1"/>
    <property type="match status" value="4"/>
</dbReference>
<gene>
    <name evidence="7" type="ORF">LARSCL_LOCUS9269</name>
</gene>